<protein>
    <submittedName>
        <fullName evidence="2">Piwi domain-containing protein</fullName>
    </submittedName>
</protein>
<proteinExistence type="predicted"/>
<organism evidence="1 2">
    <name type="scientific">Panagrolaimus sp. JU765</name>
    <dbReference type="NCBI Taxonomy" id="591449"/>
    <lineage>
        <taxon>Eukaryota</taxon>
        <taxon>Metazoa</taxon>
        <taxon>Ecdysozoa</taxon>
        <taxon>Nematoda</taxon>
        <taxon>Chromadorea</taxon>
        <taxon>Rhabditida</taxon>
        <taxon>Tylenchina</taxon>
        <taxon>Panagrolaimomorpha</taxon>
        <taxon>Panagrolaimoidea</taxon>
        <taxon>Panagrolaimidae</taxon>
        <taxon>Panagrolaimus</taxon>
    </lineage>
</organism>
<reference evidence="2" key="1">
    <citation type="submission" date="2022-11" db="UniProtKB">
        <authorList>
            <consortium name="WormBaseParasite"/>
        </authorList>
    </citation>
    <scope>IDENTIFICATION</scope>
</reference>
<dbReference type="WBParaSite" id="JU765_v2.g10778.t1">
    <property type="protein sequence ID" value="JU765_v2.g10778.t1"/>
    <property type="gene ID" value="JU765_v2.g10778"/>
</dbReference>
<evidence type="ECO:0000313" key="2">
    <source>
        <dbReference type="WBParaSite" id="JU765_v2.g10778.t1"/>
    </source>
</evidence>
<dbReference type="Proteomes" id="UP000887576">
    <property type="component" value="Unplaced"/>
</dbReference>
<accession>A0AC34PWX7</accession>
<name>A0AC34PWX7_9BILA</name>
<sequence length="840" mass="97435">MMSVKRGSSQNNGYGNSGNNNGSRRNTDNEYPRPITPQSKHGSQSSPGRGRKESYASLTGSACPSPPASYASNTSYIDKKGKPWETFPRFDPRMDYWINKDFEYPLELNNFLVYRYQVEIHCVSKTCTNNKKTNNKNTNNINITTEKTGSVGRQLCYYIIKEFIKQNFPDGKIQIVYDNLYTLLSNVEFDDINGMILKKHLPDEIKRYFPEDAAITVKIKKHQCMPKINLDDLNQYKAEESLLFENRTVLRSLEIIVFQGLIDSRKYLAINGKLYQETGTEFEPGYCTKIGVCKGIRMLGMETTDSNGNLIKKWKPTLIVNCRKFPFYEPGKFSDLVFYFLQNYHGDEKKRYHEAERAFQGLKLSPFDKPNVILQFKKFTSTFAKSKECKCDDNNEYLLESLEVLPNQYVNEFPYDDIYDNSDQAKIQTVYENVLADLKTMVFNSKILKSYGISFMAEVTQNSSPPNIVEFNKKVKKLMKNLKNFGIVLEEPSKENCPRFWFENFEQFYKRCQEANISYVLVIDKQNTSKSRGLINLMESLYKIPTQQIPLEIFEKLFCKDQNFKLARVLREFNVKNGGINYIPKFSNMPDNLNLETRNIFVIAYGKPEKIEETENLSIVGFSANFGENPWKFNVGYFYQDNQEMVNLHELEAKTENMLKMIKNEHDIMPKTIVVFRYGFPADDFGRIFTKEISAIETGCKNFDENYNPKFVTAVTSECSYNLQTGTFVNEKVVQMEYSNHYMTYDKTTNNTANFVNNFVFRNDSDNFDDRLFLYSLCYGHQVQATSTFYRTALPMPIYNVGEMTKKGAEVYETLKAVQCDLIPKFDGKIDYKQLSNLLG</sequence>
<evidence type="ECO:0000313" key="1">
    <source>
        <dbReference type="Proteomes" id="UP000887576"/>
    </source>
</evidence>